<accession>A0A399T5X3</accession>
<proteinExistence type="predicted"/>
<comment type="caution">
    <text evidence="2">The sequence shown here is derived from an EMBL/GenBank/DDBJ whole genome shotgun (WGS) entry which is preliminary data.</text>
</comment>
<evidence type="ECO:0000259" key="1">
    <source>
        <dbReference type="SMART" id="SM00880"/>
    </source>
</evidence>
<dbReference type="Pfam" id="PF05235">
    <property type="entry name" value="CHAD"/>
    <property type="match status" value="1"/>
</dbReference>
<name>A0A399T5X3_9BACT</name>
<dbReference type="Gene3D" id="1.40.20.10">
    <property type="entry name" value="CHAD domain"/>
    <property type="match status" value="1"/>
</dbReference>
<dbReference type="AlphaFoldDB" id="A0A399T5X3"/>
<dbReference type="SMART" id="SM00880">
    <property type="entry name" value="CHAD"/>
    <property type="match status" value="1"/>
</dbReference>
<gene>
    <name evidence="2" type="ORF">D1614_05460</name>
</gene>
<feature type="domain" description="CHAD" evidence="1">
    <location>
        <begin position="9"/>
        <end position="264"/>
    </location>
</feature>
<protein>
    <submittedName>
        <fullName evidence="2">CHAD domain-containing protein</fullName>
    </submittedName>
</protein>
<dbReference type="PANTHER" id="PTHR39339:SF1">
    <property type="entry name" value="CHAD DOMAIN-CONTAINING PROTEIN"/>
    <property type="match status" value="1"/>
</dbReference>
<dbReference type="InterPro" id="IPR038186">
    <property type="entry name" value="CHAD_dom_sf"/>
</dbReference>
<dbReference type="InterPro" id="IPR007899">
    <property type="entry name" value="CHAD_dom"/>
</dbReference>
<dbReference type="PANTHER" id="PTHR39339">
    <property type="entry name" value="SLR1444 PROTEIN"/>
    <property type="match status" value="1"/>
</dbReference>
<dbReference type="Proteomes" id="UP000265926">
    <property type="component" value="Unassembled WGS sequence"/>
</dbReference>
<dbReference type="EMBL" id="QWGR01000002">
    <property type="protein sequence ID" value="RIJ50192.1"/>
    <property type="molecule type" value="Genomic_DNA"/>
</dbReference>
<dbReference type="RefSeq" id="WP_119436879.1">
    <property type="nucleotide sequence ID" value="NZ_QWGR01000002.1"/>
</dbReference>
<evidence type="ECO:0000313" key="3">
    <source>
        <dbReference type="Proteomes" id="UP000265926"/>
    </source>
</evidence>
<keyword evidence="3" id="KW-1185">Reference proteome</keyword>
<evidence type="ECO:0000313" key="2">
    <source>
        <dbReference type="EMBL" id="RIJ50192.1"/>
    </source>
</evidence>
<organism evidence="2 3">
    <name type="scientific">Maribellus luteus</name>
    <dbReference type="NCBI Taxonomy" id="2305463"/>
    <lineage>
        <taxon>Bacteria</taxon>
        <taxon>Pseudomonadati</taxon>
        <taxon>Bacteroidota</taxon>
        <taxon>Bacteroidia</taxon>
        <taxon>Marinilabiliales</taxon>
        <taxon>Prolixibacteraceae</taxon>
        <taxon>Maribellus</taxon>
    </lineage>
</organism>
<reference evidence="2 3" key="1">
    <citation type="submission" date="2018-08" db="EMBL/GenBank/DDBJ databases">
        <title>Pallidiluteibacterium maritimus gen. nov., sp. nov., isolated from coastal sediment.</title>
        <authorList>
            <person name="Zhou L.Y."/>
        </authorList>
    </citation>
    <scope>NUCLEOTIDE SEQUENCE [LARGE SCALE GENOMIC DNA]</scope>
    <source>
        <strain evidence="2 3">XSD2</strain>
    </source>
</reference>
<sequence length="285" mass="33070">MEEAHKKELIAAIQIQLQKVTELCGADDVPPEIKVHEIRKSFKRQSALLKLFPAELQSEVDKFRKPLRIIARRLTLGRESTVNLQLLDRLVAETGGLDESSNAILKAKLIQTNDESLDELIAKEKVLDDILRLMSDGQETLLPLSISTDYFVFVFDELRATFQKSKDWYRLIASGYDAELYHNLRKQMKTLWYQSELEAPGQTEVPGTVLEKLHYITDQLGDDHDWYIFIKEISREMYALSIDDIRKMKQLVRDTQDLNLLSLHQNLADFFSLSGEEYIELLRRL</sequence>
<dbReference type="OrthoDB" id="1117344at2"/>